<comment type="caution">
    <text evidence="2">The sequence shown here is derived from an EMBL/GenBank/DDBJ whole genome shotgun (WGS) entry which is preliminary data.</text>
</comment>
<organism evidence="2 3">
    <name type="scientific">Sinorhizobium psoraleae</name>
    <dbReference type="NCBI Taxonomy" id="520838"/>
    <lineage>
        <taxon>Bacteria</taxon>
        <taxon>Pseudomonadati</taxon>
        <taxon>Pseudomonadota</taxon>
        <taxon>Alphaproteobacteria</taxon>
        <taxon>Hyphomicrobiales</taxon>
        <taxon>Rhizobiaceae</taxon>
        <taxon>Sinorhizobium/Ensifer group</taxon>
        <taxon>Sinorhizobium</taxon>
    </lineage>
</organism>
<protein>
    <submittedName>
        <fullName evidence="2">Uncharacterized protein</fullName>
    </submittedName>
</protein>
<evidence type="ECO:0000313" key="3">
    <source>
        <dbReference type="Proteomes" id="UP001079430"/>
    </source>
</evidence>
<dbReference type="RefSeq" id="WP_173508540.1">
    <property type="nucleotide sequence ID" value="NZ_JABEKV010000001.1"/>
</dbReference>
<name>A0ABT4KKB6_9HYPH</name>
<dbReference type="EMBL" id="JAPVOI010000004">
    <property type="protein sequence ID" value="MCZ4092274.1"/>
    <property type="molecule type" value="Genomic_DNA"/>
</dbReference>
<evidence type="ECO:0000256" key="1">
    <source>
        <dbReference type="SAM" id="MobiDB-lite"/>
    </source>
</evidence>
<reference evidence="2" key="1">
    <citation type="submission" date="2022-10" db="EMBL/GenBank/DDBJ databases">
        <title>Whole genome sequencing of three plant growth promoting bacteria isolated from Vachellia tortilis subsp. raddiana in Morocco.</title>
        <authorList>
            <person name="Hnini M."/>
            <person name="Zouagui R."/>
            <person name="Zouagui H."/>
            <person name="Chemao Elfihri M.-W."/>
            <person name="Ibrahimi A."/>
            <person name="Sbabou L."/>
            <person name="Aurag J."/>
        </authorList>
    </citation>
    <scope>NUCLEOTIDE SEQUENCE</scope>
    <source>
        <strain evidence="2">LMR678</strain>
    </source>
</reference>
<accession>A0ABT4KKB6</accession>
<feature type="region of interest" description="Disordered" evidence="1">
    <location>
        <begin position="126"/>
        <end position="152"/>
    </location>
</feature>
<proteinExistence type="predicted"/>
<keyword evidence="3" id="KW-1185">Reference proteome</keyword>
<sequence>MEAAERPGLPASLTSMLQLFAFIWYSFEPKSIAALRLFRGAWTAATRLIGASRFDFAVVNSGLIHFHPMCRTAVAVDAGLRSSGGGSETGLALSDVPRAVPASQLFNQPKQRHTVPIRAFSDRRLDELPNGRPRRYVQYSSGPLDHYSSHSP</sequence>
<evidence type="ECO:0000313" key="2">
    <source>
        <dbReference type="EMBL" id="MCZ4092274.1"/>
    </source>
</evidence>
<dbReference type="Proteomes" id="UP001079430">
    <property type="component" value="Unassembled WGS sequence"/>
</dbReference>
<gene>
    <name evidence="2" type="ORF">O3W52_20040</name>
</gene>